<dbReference type="Gene3D" id="1.25.40.10">
    <property type="entry name" value="Tetratricopeptide repeat domain"/>
    <property type="match status" value="1"/>
</dbReference>
<reference evidence="2" key="1">
    <citation type="journal article" date="2023" name="Commun. Biol.">
        <title>Genome analysis of Parmales, the sister group of diatoms, reveals the evolutionary specialization of diatoms from phago-mixotrophs to photoautotrophs.</title>
        <authorList>
            <person name="Ban H."/>
            <person name="Sato S."/>
            <person name="Yoshikawa S."/>
            <person name="Yamada K."/>
            <person name="Nakamura Y."/>
            <person name="Ichinomiya M."/>
            <person name="Sato N."/>
            <person name="Blanc-Mathieu R."/>
            <person name="Endo H."/>
            <person name="Kuwata A."/>
            <person name="Ogata H."/>
        </authorList>
    </citation>
    <scope>NUCLEOTIDE SEQUENCE [LARGE SCALE GENOMIC DNA]</scope>
    <source>
        <strain evidence="2">NIES 3700</strain>
    </source>
</reference>
<comment type="caution">
    <text evidence="1">The sequence shown here is derived from an EMBL/GenBank/DDBJ whole genome shotgun (WGS) entry which is preliminary data.</text>
</comment>
<dbReference type="EMBL" id="BRXW01000598">
    <property type="protein sequence ID" value="GMH68741.1"/>
    <property type="molecule type" value="Genomic_DNA"/>
</dbReference>
<organism evidence="1 2">
    <name type="scientific">Triparma laevis f. longispina</name>
    <dbReference type="NCBI Taxonomy" id="1714387"/>
    <lineage>
        <taxon>Eukaryota</taxon>
        <taxon>Sar</taxon>
        <taxon>Stramenopiles</taxon>
        <taxon>Ochrophyta</taxon>
        <taxon>Bolidophyceae</taxon>
        <taxon>Parmales</taxon>
        <taxon>Triparmaceae</taxon>
        <taxon>Triparma</taxon>
    </lineage>
</organism>
<evidence type="ECO:0000313" key="2">
    <source>
        <dbReference type="Proteomes" id="UP001165122"/>
    </source>
</evidence>
<sequence>MTRSQPCPICRKPISSFEVGVYSGSLGERRLWLTSARNIRELAKNDAFNEYFQKQFNGNEATFLRWKEVRNCFDVLEIEGGKGIYYTVRESNEQQVLRITRSEDLVKLRALAKLCSREFFDDPSLLVVAWRRFLRFWSWRCRRRRKAIQEARDFEEAGLYMKRAKEGYEEQLGRDNEKALEATYSLIACTAMTMDEKFEKMRNFLKMMERALGESDEVTLNTLNELGCVLQRNEEYEETKEV</sequence>
<proteinExistence type="predicted"/>
<name>A0A9W7ADY1_9STRA</name>
<protein>
    <submittedName>
        <fullName evidence="1">Uncharacterized protein</fullName>
    </submittedName>
</protein>
<accession>A0A9W7ADY1</accession>
<keyword evidence="2" id="KW-1185">Reference proteome</keyword>
<evidence type="ECO:0000313" key="1">
    <source>
        <dbReference type="EMBL" id="GMH68741.1"/>
    </source>
</evidence>
<gene>
    <name evidence="1" type="ORF">TrLO_g1808</name>
</gene>
<dbReference type="InterPro" id="IPR011990">
    <property type="entry name" value="TPR-like_helical_dom_sf"/>
</dbReference>
<dbReference type="Proteomes" id="UP001165122">
    <property type="component" value="Unassembled WGS sequence"/>
</dbReference>
<dbReference type="AlphaFoldDB" id="A0A9W7ADY1"/>